<evidence type="ECO:0000313" key="2">
    <source>
        <dbReference type="Proteomes" id="UP000006514"/>
    </source>
</evidence>
<dbReference type="EMBL" id="JH688797">
    <property type="protein sequence ID" value="EJD32618.1"/>
    <property type="molecule type" value="Genomic_DNA"/>
</dbReference>
<dbReference type="AlphaFoldDB" id="J0WK07"/>
<protein>
    <submittedName>
        <fullName evidence="1">Uncharacterized protein</fullName>
    </submittedName>
</protein>
<proteinExistence type="predicted"/>
<organism evidence="1 2">
    <name type="scientific">Auricularia subglabra (strain TFB-10046 / SS5)</name>
    <name type="common">White-rot fungus</name>
    <name type="synonym">Auricularia delicata (strain TFB10046)</name>
    <dbReference type="NCBI Taxonomy" id="717982"/>
    <lineage>
        <taxon>Eukaryota</taxon>
        <taxon>Fungi</taxon>
        <taxon>Dikarya</taxon>
        <taxon>Basidiomycota</taxon>
        <taxon>Agaricomycotina</taxon>
        <taxon>Agaricomycetes</taxon>
        <taxon>Auriculariales</taxon>
        <taxon>Auriculariaceae</taxon>
        <taxon>Auricularia</taxon>
    </lineage>
</organism>
<dbReference type="Proteomes" id="UP000006514">
    <property type="component" value="Unassembled WGS sequence"/>
</dbReference>
<name>J0WK07_AURST</name>
<dbReference type="KEGG" id="adl:AURDEDRAFT_178287"/>
<accession>J0WK07</accession>
<sequence length="56" mass="6182">MHLIVFSRVRARGHVLGVPHPPQFEFHSRSFQSPDRTSCAGPVLQPLGCNPPPLPI</sequence>
<gene>
    <name evidence="1" type="ORF">AURDEDRAFT_178287</name>
</gene>
<dbReference type="InParanoid" id="J0WK07"/>
<evidence type="ECO:0000313" key="1">
    <source>
        <dbReference type="EMBL" id="EJD32618.1"/>
    </source>
</evidence>
<keyword evidence="2" id="KW-1185">Reference proteome</keyword>
<reference evidence="2" key="1">
    <citation type="journal article" date="2012" name="Science">
        <title>The Paleozoic origin of enzymatic lignin decomposition reconstructed from 31 fungal genomes.</title>
        <authorList>
            <person name="Floudas D."/>
            <person name="Binder M."/>
            <person name="Riley R."/>
            <person name="Barry K."/>
            <person name="Blanchette R.A."/>
            <person name="Henrissat B."/>
            <person name="Martinez A.T."/>
            <person name="Otillar R."/>
            <person name="Spatafora J.W."/>
            <person name="Yadav J.S."/>
            <person name="Aerts A."/>
            <person name="Benoit I."/>
            <person name="Boyd A."/>
            <person name="Carlson A."/>
            <person name="Copeland A."/>
            <person name="Coutinho P.M."/>
            <person name="de Vries R.P."/>
            <person name="Ferreira P."/>
            <person name="Findley K."/>
            <person name="Foster B."/>
            <person name="Gaskell J."/>
            <person name="Glotzer D."/>
            <person name="Gorecki P."/>
            <person name="Heitman J."/>
            <person name="Hesse C."/>
            <person name="Hori C."/>
            <person name="Igarashi K."/>
            <person name="Jurgens J.A."/>
            <person name="Kallen N."/>
            <person name="Kersten P."/>
            <person name="Kohler A."/>
            <person name="Kuees U."/>
            <person name="Kumar T.K.A."/>
            <person name="Kuo A."/>
            <person name="LaButti K."/>
            <person name="Larrondo L.F."/>
            <person name="Lindquist E."/>
            <person name="Ling A."/>
            <person name="Lombard V."/>
            <person name="Lucas S."/>
            <person name="Lundell T."/>
            <person name="Martin R."/>
            <person name="McLaughlin D.J."/>
            <person name="Morgenstern I."/>
            <person name="Morin E."/>
            <person name="Murat C."/>
            <person name="Nagy L.G."/>
            <person name="Nolan M."/>
            <person name="Ohm R.A."/>
            <person name="Patyshakuliyeva A."/>
            <person name="Rokas A."/>
            <person name="Ruiz-Duenas F.J."/>
            <person name="Sabat G."/>
            <person name="Salamov A."/>
            <person name="Samejima M."/>
            <person name="Schmutz J."/>
            <person name="Slot J.C."/>
            <person name="St John F."/>
            <person name="Stenlid J."/>
            <person name="Sun H."/>
            <person name="Sun S."/>
            <person name="Syed K."/>
            <person name="Tsang A."/>
            <person name="Wiebenga A."/>
            <person name="Young D."/>
            <person name="Pisabarro A."/>
            <person name="Eastwood D.C."/>
            <person name="Martin F."/>
            <person name="Cullen D."/>
            <person name="Grigoriev I.V."/>
            <person name="Hibbett D.S."/>
        </authorList>
    </citation>
    <scope>NUCLEOTIDE SEQUENCE [LARGE SCALE GENOMIC DNA]</scope>
    <source>
        <strain evidence="2">TFB10046</strain>
    </source>
</reference>